<proteinExistence type="predicted"/>
<evidence type="ECO:0000256" key="1">
    <source>
        <dbReference type="SAM" id="SignalP"/>
    </source>
</evidence>
<name>A0ABU9PYP2_9BURK</name>
<accession>A0ABU9PYP2</accession>
<evidence type="ECO:0000313" key="2">
    <source>
        <dbReference type="EMBL" id="MEM4989129.1"/>
    </source>
</evidence>
<feature type="signal peptide" evidence="1">
    <location>
        <begin position="1"/>
        <end position="19"/>
    </location>
</feature>
<comment type="caution">
    <text evidence="2">The sequence shown here is derived from an EMBL/GenBank/DDBJ whole genome shotgun (WGS) entry which is preliminary data.</text>
</comment>
<protein>
    <submittedName>
        <fullName evidence="2">Uncharacterized protein</fullName>
    </submittedName>
</protein>
<keyword evidence="3" id="KW-1185">Reference proteome</keyword>
<dbReference type="Proteomes" id="UP001495910">
    <property type="component" value="Unassembled WGS sequence"/>
</dbReference>
<reference evidence="2 3" key="1">
    <citation type="submission" date="2024-02" db="EMBL/GenBank/DDBJ databases">
        <title>Draft genome sequence of Collimonas sp. strain H4R21, an effective mineral-weathering bacterial strain isolated from the beech rhizosphere.</title>
        <authorList>
            <person name="Morin E."/>
            <person name="Uroz S."/>
            <person name="Leveau J.H.J."/>
            <person name="Kumar R."/>
            <person name="Rey M.W."/>
            <person name="Pham J."/>
        </authorList>
    </citation>
    <scope>NUCLEOTIDE SEQUENCE [LARGE SCALE GENOMIC DNA]</scope>
    <source>
        <strain evidence="2 3">H4R21</strain>
    </source>
</reference>
<keyword evidence="1" id="KW-0732">Signal</keyword>
<sequence>MKILAALLFLVTPMRMLHAVPPPIGLWEDVIVVDDDTLQLISHQHFIFTNQKLSTPTLFTALKNYGGEIDTFCCIEVQNTTSLSASETEKKFSHDHDFVERFSHIHGLRYMYEARLASRKIWNDKMLLLKGSRNDTNDIPFSAPVIAGRFGFSEIAGNHFSSPDGHEIQLTTEVSRKNQKRRLIHRFMIDHQRTTFTVPILGD</sequence>
<gene>
    <name evidence="2" type="ORF">V8G57_17200</name>
</gene>
<organism evidence="2 3">
    <name type="scientific">Collimonas rhizosphaerae</name>
    <dbReference type="NCBI Taxonomy" id="3126357"/>
    <lineage>
        <taxon>Bacteria</taxon>
        <taxon>Pseudomonadati</taxon>
        <taxon>Pseudomonadota</taxon>
        <taxon>Betaproteobacteria</taxon>
        <taxon>Burkholderiales</taxon>
        <taxon>Oxalobacteraceae</taxon>
        <taxon>Collimonas</taxon>
    </lineage>
</organism>
<evidence type="ECO:0000313" key="3">
    <source>
        <dbReference type="Proteomes" id="UP001495910"/>
    </source>
</evidence>
<feature type="chain" id="PRO_5047064146" evidence="1">
    <location>
        <begin position="20"/>
        <end position="203"/>
    </location>
</feature>
<dbReference type="RefSeq" id="WP_342830407.1">
    <property type="nucleotide sequence ID" value="NZ_JBANDC010000012.1"/>
</dbReference>
<dbReference type="EMBL" id="JBANDC010000012">
    <property type="protein sequence ID" value="MEM4989129.1"/>
    <property type="molecule type" value="Genomic_DNA"/>
</dbReference>